<dbReference type="InterPro" id="IPR013762">
    <property type="entry name" value="Integrase-like_cat_sf"/>
</dbReference>
<dbReference type="Proteomes" id="UP001597191">
    <property type="component" value="Unassembled WGS sequence"/>
</dbReference>
<accession>A0ABW4BK39</accession>
<dbReference type="CDD" id="cd01189">
    <property type="entry name" value="INT_ICEBs1_C_like"/>
    <property type="match status" value="1"/>
</dbReference>
<dbReference type="PROSITE" id="PS51898">
    <property type="entry name" value="TYR_RECOMBINASE"/>
    <property type="match status" value="1"/>
</dbReference>
<reference evidence="6" key="1">
    <citation type="journal article" date="2019" name="Int. J. Syst. Evol. Microbiol.">
        <title>The Global Catalogue of Microorganisms (GCM) 10K type strain sequencing project: providing services to taxonomists for standard genome sequencing and annotation.</title>
        <authorList>
            <consortium name="The Broad Institute Genomics Platform"/>
            <consortium name="The Broad Institute Genome Sequencing Center for Infectious Disease"/>
            <person name="Wu L."/>
            <person name="Ma J."/>
        </authorList>
    </citation>
    <scope>NUCLEOTIDE SEQUENCE [LARGE SCALE GENOMIC DNA]</scope>
    <source>
        <strain evidence="6">CCM 8937</strain>
    </source>
</reference>
<keyword evidence="2" id="KW-0238">DNA-binding</keyword>
<proteinExistence type="inferred from homology"/>
<dbReference type="Gene3D" id="1.10.150.130">
    <property type="match status" value="1"/>
</dbReference>
<dbReference type="PANTHER" id="PTHR30349">
    <property type="entry name" value="PHAGE INTEGRASE-RELATED"/>
    <property type="match status" value="1"/>
</dbReference>
<comment type="similarity">
    <text evidence="1">Belongs to the 'phage' integrase family.</text>
</comment>
<dbReference type="InterPro" id="IPR011010">
    <property type="entry name" value="DNA_brk_join_enz"/>
</dbReference>
<evidence type="ECO:0000256" key="3">
    <source>
        <dbReference type="ARBA" id="ARBA00023172"/>
    </source>
</evidence>
<keyword evidence="6" id="KW-1185">Reference proteome</keyword>
<dbReference type="EMBL" id="JBHTOH010000018">
    <property type="protein sequence ID" value="MFD1410589.1"/>
    <property type="molecule type" value="Genomic_DNA"/>
</dbReference>
<keyword evidence="3" id="KW-0233">DNA recombination</keyword>
<dbReference type="RefSeq" id="WP_125651327.1">
    <property type="nucleotide sequence ID" value="NZ_JBHTOH010000018.1"/>
</dbReference>
<dbReference type="PANTHER" id="PTHR30349:SF64">
    <property type="entry name" value="PROPHAGE INTEGRASE INTD-RELATED"/>
    <property type="match status" value="1"/>
</dbReference>
<dbReference type="InterPro" id="IPR010998">
    <property type="entry name" value="Integrase_recombinase_N"/>
</dbReference>
<evidence type="ECO:0000313" key="6">
    <source>
        <dbReference type="Proteomes" id="UP001597191"/>
    </source>
</evidence>
<feature type="domain" description="Tyr recombinase" evidence="4">
    <location>
        <begin position="172"/>
        <end position="374"/>
    </location>
</feature>
<name>A0ABW4BK39_9LACO</name>
<gene>
    <name evidence="5" type="ORF">ACFQ4R_03035</name>
</gene>
<comment type="caution">
    <text evidence="5">The sequence shown here is derived from an EMBL/GenBank/DDBJ whole genome shotgun (WGS) entry which is preliminary data.</text>
</comment>
<dbReference type="Gene3D" id="1.10.443.10">
    <property type="entry name" value="Intergrase catalytic core"/>
    <property type="match status" value="1"/>
</dbReference>
<dbReference type="InterPro" id="IPR002104">
    <property type="entry name" value="Integrase_catalytic"/>
</dbReference>
<organism evidence="5 6">
    <name type="scientific">Lapidilactobacillus gannanensis</name>
    <dbReference type="NCBI Taxonomy" id="2486002"/>
    <lineage>
        <taxon>Bacteria</taxon>
        <taxon>Bacillati</taxon>
        <taxon>Bacillota</taxon>
        <taxon>Bacilli</taxon>
        <taxon>Lactobacillales</taxon>
        <taxon>Lactobacillaceae</taxon>
        <taxon>Lapidilactobacillus</taxon>
    </lineage>
</organism>
<dbReference type="SUPFAM" id="SSF56349">
    <property type="entry name" value="DNA breaking-rejoining enzymes"/>
    <property type="match status" value="1"/>
</dbReference>
<evidence type="ECO:0000256" key="1">
    <source>
        <dbReference type="ARBA" id="ARBA00008857"/>
    </source>
</evidence>
<sequence length="383" mass="44827">MASVTKRGDKWQYRVSYIDKDGKRKYVNKSGFRTKRLAENAGREVEIKYAHGAELDKTNITLMNYWDKWISLYKAGKHTEITERRYKTIRGQLQSYFGIMRELNSISKSDWQEFINYFCAGKDREPVKPRSKDTVSKLNGYVRSMVNNAIDDQIVYSNFTNNVYIPEDEEADKIKYLELDDFKNLIQHTTEFADYSEHFPYYLIATGALTGARYSEILGLTWSDIDFDNKQININKTWDYRFRTGFAKTKNKASVRTIDLSDNLLLLLRRLKKQQAEAYVYQGYRDTKKLVFRNIRHELISNGSINSSLRILEKELDIKQPITFHGLRHTHVSFLIYKGVNINYISRRLGHSNVTITQTVYSHLFKTLEKEQAKATTDALSSL</sequence>
<dbReference type="Pfam" id="PF00589">
    <property type="entry name" value="Phage_integrase"/>
    <property type="match status" value="1"/>
</dbReference>
<dbReference type="Pfam" id="PF14657">
    <property type="entry name" value="Arm-DNA-bind_4"/>
    <property type="match status" value="1"/>
</dbReference>
<dbReference type="InterPro" id="IPR050090">
    <property type="entry name" value="Tyrosine_recombinase_XerCD"/>
</dbReference>
<evidence type="ECO:0000313" key="5">
    <source>
        <dbReference type="EMBL" id="MFD1410589.1"/>
    </source>
</evidence>
<evidence type="ECO:0000259" key="4">
    <source>
        <dbReference type="PROSITE" id="PS51898"/>
    </source>
</evidence>
<dbReference type="InterPro" id="IPR028259">
    <property type="entry name" value="AP2-like_int_N"/>
</dbReference>
<protein>
    <submittedName>
        <fullName evidence="5">Tyrosine-type recombinase/integrase</fullName>
    </submittedName>
</protein>
<evidence type="ECO:0000256" key="2">
    <source>
        <dbReference type="ARBA" id="ARBA00023125"/>
    </source>
</evidence>